<dbReference type="SUPFAM" id="SSF52540">
    <property type="entry name" value="P-loop containing nucleoside triphosphate hydrolases"/>
    <property type="match status" value="1"/>
</dbReference>
<dbReference type="PANTHER" id="PTHR43790:SF4">
    <property type="entry name" value="GUANOSINE IMPORT ATP-BINDING PROTEIN NUPO"/>
    <property type="match status" value="1"/>
</dbReference>
<evidence type="ECO:0000313" key="4">
    <source>
        <dbReference type="EMBL" id="GAI31751.1"/>
    </source>
</evidence>
<dbReference type="EMBL" id="BARV01016913">
    <property type="protein sequence ID" value="GAI31751.1"/>
    <property type="molecule type" value="Genomic_DNA"/>
</dbReference>
<accession>X1NNG1</accession>
<feature type="domain" description="ABC transporter" evidence="3">
    <location>
        <begin position="25"/>
        <end position="74"/>
    </location>
</feature>
<comment type="caution">
    <text evidence="4">The sequence shown here is derived from an EMBL/GenBank/DDBJ whole genome shotgun (WGS) entry which is preliminary data.</text>
</comment>
<keyword evidence="1" id="KW-0547">Nucleotide-binding</keyword>
<dbReference type="InterPro" id="IPR027417">
    <property type="entry name" value="P-loop_NTPase"/>
</dbReference>
<gene>
    <name evidence="4" type="ORF">S06H3_28917</name>
</gene>
<organism evidence="4">
    <name type="scientific">marine sediment metagenome</name>
    <dbReference type="NCBI Taxonomy" id="412755"/>
    <lineage>
        <taxon>unclassified sequences</taxon>
        <taxon>metagenomes</taxon>
        <taxon>ecological metagenomes</taxon>
    </lineage>
</organism>
<dbReference type="GO" id="GO:0016887">
    <property type="term" value="F:ATP hydrolysis activity"/>
    <property type="evidence" value="ECO:0007669"/>
    <property type="project" value="InterPro"/>
</dbReference>
<feature type="non-terminal residue" evidence="4">
    <location>
        <position position="85"/>
    </location>
</feature>
<protein>
    <recommendedName>
        <fullName evidence="3">ABC transporter domain-containing protein</fullName>
    </recommendedName>
</protein>
<dbReference type="AlphaFoldDB" id="X1NNG1"/>
<keyword evidence="2" id="KW-0067">ATP-binding</keyword>
<dbReference type="GO" id="GO:0005524">
    <property type="term" value="F:ATP binding"/>
    <property type="evidence" value="ECO:0007669"/>
    <property type="project" value="UniProtKB-KW"/>
</dbReference>
<dbReference type="InterPro" id="IPR003439">
    <property type="entry name" value="ABC_transporter-like_ATP-bd"/>
</dbReference>
<name>X1NNG1_9ZZZZ</name>
<evidence type="ECO:0000256" key="2">
    <source>
        <dbReference type="ARBA" id="ARBA00022840"/>
    </source>
</evidence>
<sequence>MVNNRKPTIEMRSITKRFLDVNANKNINFTLFPGEICALLGENGAGKTTLMNILFGYYSCDEGDIYIKGEKVKLSSPKDAISRGV</sequence>
<dbReference type="Gene3D" id="3.40.50.300">
    <property type="entry name" value="P-loop containing nucleotide triphosphate hydrolases"/>
    <property type="match status" value="1"/>
</dbReference>
<reference evidence="4" key="1">
    <citation type="journal article" date="2014" name="Front. Microbiol.">
        <title>High frequency of phylogenetically diverse reductive dehalogenase-homologous genes in deep subseafloor sedimentary metagenomes.</title>
        <authorList>
            <person name="Kawai M."/>
            <person name="Futagami T."/>
            <person name="Toyoda A."/>
            <person name="Takaki Y."/>
            <person name="Nishi S."/>
            <person name="Hori S."/>
            <person name="Arai W."/>
            <person name="Tsubouchi T."/>
            <person name="Morono Y."/>
            <person name="Uchiyama I."/>
            <person name="Ito T."/>
            <person name="Fujiyama A."/>
            <person name="Inagaki F."/>
            <person name="Takami H."/>
        </authorList>
    </citation>
    <scope>NUCLEOTIDE SEQUENCE</scope>
    <source>
        <strain evidence="4">Expedition CK06-06</strain>
    </source>
</reference>
<dbReference type="PANTHER" id="PTHR43790">
    <property type="entry name" value="CARBOHYDRATE TRANSPORT ATP-BINDING PROTEIN MG119-RELATED"/>
    <property type="match status" value="1"/>
</dbReference>
<proteinExistence type="predicted"/>
<evidence type="ECO:0000259" key="3">
    <source>
        <dbReference type="Pfam" id="PF00005"/>
    </source>
</evidence>
<dbReference type="Pfam" id="PF00005">
    <property type="entry name" value="ABC_tran"/>
    <property type="match status" value="1"/>
</dbReference>
<evidence type="ECO:0000256" key="1">
    <source>
        <dbReference type="ARBA" id="ARBA00022741"/>
    </source>
</evidence>
<dbReference type="InterPro" id="IPR050107">
    <property type="entry name" value="ABC_carbohydrate_import_ATPase"/>
</dbReference>